<accession>A0A4U0WLJ2</accession>
<keyword evidence="1" id="KW-0732">Signal</keyword>
<dbReference type="EMBL" id="NAJQ01000881">
    <property type="protein sequence ID" value="TKA64014.1"/>
    <property type="molecule type" value="Genomic_DNA"/>
</dbReference>
<feature type="signal peptide" evidence="1">
    <location>
        <begin position="1"/>
        <end position="16"/>
    </location>
</feature>
<keyword evidence="3" id="KW-1185">Reference proteome</keyword>
<dbReference type="Proteomes" id="UP000309340">
    <property type="component" value="Unassembled WGS sequence"/>
</dbReference>
<reference evidence="2 3" key="1">
    <citation type="submission" date="2017-03" db="EMBL/GenBank/DDBJ databases">
        <title>Genomes of endolithic fungi from Antarctica.</title>
        <authorList>
            <person name="Coleine C."/>
            <person name="Masonjones S."/>
            <person name="Stajich J.E."/>
        </authorList>
    </citation>
    <scope>NUCLEOTIDE SEQUENCE [LARGE SCALE GENOMIC DNA]</scope>
    <source>
        <strain evidence="2 3">CCFEE 5184</strain>
    </source>
</reference>
<organism evidence="2 3">
    <name type="scientific">Friedmanniomyces simplex</name>
    <dbReference type="NCBI Taxonomy" id="329884"/>
    <lineage>
        <taxon>Eukaryota</taxon>
        <taxon>Fungi</taxon>
        <taxon>Dikarya</taxon>
        <taxon>Ascomycota</taxon>
        <taxon>Pezizomycotina</taxon>
        <taxon>Dothideomycetes</taxon>
        <taxon>Dothideomycetidae</taxon>
        <taxon>Mycosphaerellales</taxon>
        <taxon>Teratosphaeriaceae</taxon>
        <taxon>Friedmanniomyces</taxon>
    </lineage>
</organism>
<gene>
    <name evidence="2" type="ORF">B0A55_09812</name>
</gene>
<comment type="caution">
    <text evidence="2">The sequence shown here is derived from an EMBL/GenBank/DDBJ whole genome shotgun (WGS) entry which is preliminary data.</text>
</comment>
<evidence type="ECO:0000313" key="3">
    <source>
        <dbReference type="Proteomes" id="UP000309340"/>
    </source>
</evidence>
<protein>
    <submittedName>
        <fullName evidence="2">Uncharacterized protein</fullName>
    </submittedName>
</protein>
<sequence>MCTLAVLLASKGGADAGFVAPGALVAGLLLTPTAPYRCWLSNGLITSAKEQAGVFSKAICFGGSIRPAGDFINSSEELLQMNQSVRRARQMSSGFRQRLYFVLIVDELECRRGGGPARVMEQKLGLVE</sequence>
<feature type="non-terminal residue" evidence="2">
    <location>
        <position position="128"/>
    </location>
</feature>
<dbReference type="AlphaFoldDB" id="A0A4U0WLJ2"/>
<name>A0A4U0WLJ2_9PEZI</name>
<proteinExistence type="predicted"/>
<evidence type="ECO:0000313" key="2">
    <source>
        <dbReference type="EMBL" id="TKA64014.1"/>
    </source>
</evidence>
<evidence type="ECO:0000256" key="1">
    <source>
        <dbReference type="SAM" id="SignalP"/>
    </source>
</evidence>
<feature type="chain" id="PRO_5020567078" evidence="1">
    <location>
        <begin position="17"/>
        <end position="128"/>
    </location>
</feature>